<dbReference type="Pfam" id="PF15412">
    <property type="entry name" value="Nse4-Nse3_bdg"/>
    <property type="match status" value="1"/>
</dbReference>
<comment type="subunit">
    <text evidence="7">Component of the SMC5-SMC6 complex.</text>
</comment>
<feature type="region of interest" description="Disordered" evidence="9">
    <location>
        <begin position="1"/>
        <end position="90"/>
    </location>
</feature>
<dbReference type="AlphaFoldDB" id="A0A7H8RDF1"/>
<comment type="similarity">
    <text evidence="2 7">Belongs to the NSE4 family.</text>
</comment>
<evidence type="ECO:0000259" key="10">
    <source>
        <dbReference type="Pfam" id="PF08743"/>
    </source>
</evidence>
<feature type="coiled-coil region" evidence="8">
    <location>
        <begin position="92"/>
        <end position="119"/>
    </location>
</feature>
<feature type="region of interest" description="Disordered" evidence="9">
    <location>
        <begin position="433"/>
        <end position="469"/>
    </location>
</feature>
<evidence type="ECO:0000256" key="9">
    <source>
        <dbReference type="SAM" id="MobiDB-lite"/>
    </source>
</evidence>
<dbReference type="InterPro" id="IPR027786">
    <property type="entry name" value="Nse4/EID"/>
</dbReference>
<dbReference type="RefSeq" id="XP_035349729.1">
    <property type="nucleotide sequence ID" value="XM_035493836.1"/>
</dbReference>
<dbReference type="OrthoDB" id="421671at2759"/>
<dbReference type="SUPFAM" id="SSF56281">
    <property type="entry name" value="Metallo-hydrolase/oxidoreductase"/>
    <property type="match status" value="1"/>
</dbReference>
<dbReference type="GO" id="GO:0006310">
    <property type="term" value="P:DNA recombination"/>
    <property type="evidence" value="ECO:0007669"/>
    <property type="project" value="UniProtKB-UniRule"/>
</dbReference>
<dbReference type="InterPro" id="IPR025638">
    <property type="entry name" value="DUF4336"/>
</dbReference>
<keyword evidence="8" id="KW-0175">Coiled coil</keyword>
<feature type="compositionally biased region" description="Polar residues" evidence="9">
    <location>
        <begin position="456"/>
        <end position="469"/>
    </location>
</feature>
<dbReference type="InterPro" id="IPR029225">
    <property type="entry name" value="Nse4_Nse3-bd"/>
</dbReference>
<dbReference type="GO" id="GO:0006281">
    <property type="term" value="P:DNA repair"/>
    <property type="evidence" value="ECO:0007669"/>
    <property type="project" value="UniProtKB-UniRule"/>
</dbReference>
<dbReference type="GO" id="GO:0030915">
    <property type="term" value="C:Smc5-Smc6 complex"/>
    <property type="evidence" value="ECO:0007669"/>
    <property type="project" value="UniProtKB-UniRule"/>
</dbReference>
<evidence type="ECO:0000256" key="6">
    <source>
        <dbReference type="ARBA" id="ARBA00023242"/>
    </source>
</evidence>
<evidence type="ECO:0000256" key="7">
    <source>
        <dbReference type="RuleBase" id="RU365071"/>
    </source>
</evidence>
<keyword evidence="4 7" id="KW-0233">DNA recombination</keyword>
<feature type="domain" description="Nse4/EID protein Nse3/MAGE-binding" evidence="11">
    <location>
        <begin position="144"/>
        <end position="186"/>
    </location>
</feature>
<comment type="subcellular location">
    <subcellularLocation>
        <location evidence="1 7">Nucleus</location>
    </subcellularLocation>
</comment>
<feature type="domain" description="Non-structural maintenance of chromosome element 4 C-terminal" evidence="10">
    <location>
        <begin position="342"/>
        <end position="426"/>
    </location>
</feature>
<dbReference type="KEGG" id="trg:TRUGW13939_10726"/>
<keyword evidence="6 7" id="KW-0539">Nucleus</keyword>
<evidence type="ECO:0000256" key="1">
    <source>
        <dbReference type="ARBA" id="ARBA00004123"/>
    </source>
</evidence>
<dbReference type="Gene3D" id="3.60.15.10">
    <property type="entry name" value="Ribonuclease Z/Hydroxyacylglutathione hydrolase-like"/>
    <property type="match status" value="1"/>
</dbReference>
<evidence type="ECO:0000313" key="13">
    <source>
        <dbReference type="Proteomes" id="UP000509510"/>
    </source>
</evidence>
<organism evidence="12 13">
    <name type="scientific">Talaromyces rugulosus</name>
    <name type="common">Penicillium rugulosum</name>
    <dbReference type="NCBI Taxonomy" id="121627"/>
    <lineage>
        <taxon>Eukaryota</taxon>
        <taxon>Fungi</taxon>
        <taxon>Dikarya</taxon>
        <taxon>Ascomycota</taxon>
        <taxon>Pezizomycotina</taxon>
        <taxon>Eurotiomycetes</taxon>
        <taxon>Eurotiomycetidae</taxon>
        <taxon>Eurotiales</taxon>
        <taxon>Trichocomaceae</taxon>
        <taxon>Talaromyces</taxon>
        <taxon>Talaromyces sect. Islandici</taxon>
    </lineage>
</organism>
<keyword evidence="5 7" id="KW-0234">DNA repair</keyword>
<evidence type="ECO:0000256" key="4">
    <source>
        <dbReference type="ARBA" id="ARBA00023172"/>
    </source>
</evidence>
<accession>A0A7H8RDF1</accession>
<evidence type="ECO:0000313" key="12">
    <source>
        <dbReference type="EMBL" id="QKX63555.1"/>
    </source>
</evidence>
<evidence type="ECO:0000256" key="2">
    <source>
        <dbReference type="ARBA" id="ARBA00008997"/>
    </source>
</evidence>
<evidence type="ECO:0000256" key="3">
    <source>
        <dbReference type="ARBA" id="ARBA00022763"/>
    </source>
</evidence>
<dbReference type="Proteomes" id="UP000509510">
    <property type="component" value="Chromosome VI"/>
</dbReference>
<name>A0A7H8RDF1_TALRU</name>
<reference evidence="13" key="1">
    <citation type="submission" date="2020-06" db="EMBL/GenBank/DDBJ databases">
        <title>A chromosome-scale genome assembly of Talaromyces rugulosus W13939.</title>
        <authorList>
            <person name="Wang B."/>
            <person name="Guo L."/>
            <person name="Ye K."/>
            <person name="Wang L."/>
        </authorList>
    </citation>
    <scope>NUCLEOTIDE SEQUENCE [LARGE SCALE GENOMIC DNA]</scope>
    <source>
        <strain evidence="13">W13939</strain>
    </source>
</reference>
<evidence type="ECO:0000259" key="11">
    <source>
        <dbReference type="Pfam" id="PF15412"/>
    </source>
</evidence>
<feature type="compositionally biased region" description="Polar residues" evidence="9">
    <location>
        <begin position="64"/>
        <end position="79"/>
    </location>
</feature>
<dbReference type="GO" id="GO:0005634">
    <property type="term" value="C:nucleus"/>
    <property type="evidence" value="ECO:0007669"/>
    <property type="project" value="UniProtKB-SubCell"/>
</dbReference>
<dbReference type="EMBL" id="CP055903">
    <property type="protein sequence ID" value="QKX63555.1"/>
    <property type="molecule type" value="Genomic_DNA"/>
</dbReference>
<keyword evidence="3 7" id="KW-0227">DNA damage</keyword>
<sequence>MAPARVDEPLLDNTPSPGSSSDKENRTLPVPRGGKRKSDQGMPSHALPSESSVTKRRRLAEKNANATTQSQVQSSQRPTSDFYDPDQDVTERREIRKSLRNLTRDLHDYRNEYLQAGNKGILSTIQKANDIFVRVKQTSDATVDSHLLVNAADLSYKKSAQLATDGAVAGIDVDEFVSKCMSFMRQGPATEPSSIPSSTQRRTHRRPDGAQSDEDEGDALNWDWLGRAACFPHNARPSLSSFLLGPLSVQKRSRQFTQRRAANRIDRSQVVQPHDLAEEDLDKQETSNLTAMCTSINELLRKTQKENQHAANEELSALTEEPTDEELQEAMDRHNISDDGGLSLFRFCINPDSFGQSVENLFYVSFLIRDGIVGISFDSRGLPTLQAATPFAPSEAQAKGVQRHQAVFSLDFDTWEDLVKVYDLENRKSIIPHRNEEEIQNNRPQGCPKNPLPFPNATTEPNHPGKNNNWSQELEKVFAMASKLFTGDPTKVMVIRQVTPQITTLSVPFSRFGLIKFGGRATFVKLATGNMLVVSPVALTPEVQETITSQGGNIKYIAAPDLEHHLYLSAWKKAFPDADIIAPEGLHEKRQSNPEHKDTHFTHILTKANKHDIHISEEFDREFDIEYVDGHGNKEIVFLHKPTKTMIQADLIFNLPAKEQYSHTNESPTSGIWTKIFSPLVSANPPPATWHKRFVWYITANDRKSVGESVARMNAWDFDRIIPCHGDVIETGGKAVFQNVFEWFLK</sequence>
<proteinExistence type="inferred from homology"/>
<comment type="function">
    <text evidence="7">Component of the SMC5-SMC6 complex, that promotes sister chromatid alignment after DNA damage and facilitates double-stranded DNA breaks (DSBs) repair via homologous recombination between sister chromatids.</text>
</comment>
<dbReference type="InterPro" id="IPR014854">
    <property type="entry name" value="Nse4_C"/>
</dbReference>
<protein>
    <recommendedName>
        <fullName evidence="7">Non-structural maintenance of chromosomes element 4</fullName>
    </recommendedName>
</protein>
<feature type="compositionally biased region" description="Polar residues" evidence="9">
    <location>
        <begin position="191"/>
        <end position="200"/>
    </location>
</feature>
<dbReference type="GeneID" id="55998205"/>
<dbReference type="InterPro" id="IPR036866">
    <property type="entry name" value="RibonucZ/Hydroxyglut_hydro"/>
</dbReference>
<gene>
    <name evidence="12" type="ORF">TRUGW13939_10726</name>
</gene>
<evidence type="ECO:0000256" key="5">
    <source>
        <dbReference type="ARBA" id="ARBA00023204"/>
    </source>
</evidence>
<dbReference type="PANTHER" id="PTHR16140">
    <property type="entry name" value="NON-STRUCTURAL MAINTENANCE OF CHROMOSOMES ELEMENT 4"/>
    <property type="match status" value="1"/>
</dbReference>
<feature type="region of interest" description="Disordered" evidence="9">
    <location>
        <begin position="185"/>
        <end position="217"/>
    </location>
</feature>
<evidence type="ECO:0000256" key="8">
    <source>
        <dbReference type="SAM" id="Coils"/>
    </source>
</evidence>
<dbReference type="Pfam" id="PF08743">
    <property type="entry name" value="Nse4_C"/>
    <property type="match status" value="1"/>
</dbReference>
<dbReference type="PANTHER" id="PTHR16140:SF0">
    <property type="entry name" value="NON-STRUCTURAL MAINTENANCE OF CHROMOSOMES ELEMENT 4"/>
    <property type="match status" value="1"/>
</dbReference>
<keyword evidence="13" id="KW-1185">Reference proteome</keyword>
<dbReference type="Pfam" id="PF14234">
    <property type="entry name" value="DUF4336"/>
    <property type="match status" value="1"/>
</dbReference>